<gene>
    <name evidence="2" type="ORF">HHI36_003022</name>
</gene>
<feature type="compositionally biased region" description="Basic and acidic residues" evidence="1">
    <location>
        <begin position="55"/>
        <end position="66"/>
    </location>
</feature>
<proteinExistence type="predicted"/>
<dbReference type="AlphaFoldDB" id="A0ABD2PC88"/>
<reference evidence="2 3" key="1">
    <citation type="journal article" date="2021" name="BMC Biol.">
        <title>Horizontally acquired antibacterial genes associated with adaptive radiation of ladybird beetles.</title>
        <authorList>
            <person name="Li H.S."/>
            <person name="Tang X.F."/>
            <person name="Huang Y.H."/>
            <person name="Xu Z.Y."/>
            <person name="Chen M.L."/>
            <person name="Du X.Y."/>
            <person name="Qiu B.Y."/>
            <person name="Chen P.T."/>
            <person name="Zhang W."/>
            <person name="Slipinski A."/>
            <person name="Escalona H.E."/>
            <person name="Waterhouse R.M."/>
            <person name="Zwick A."/>
            <person name="Pang H."/>
        </authorList>
    </citation>
    <scope>NUCLEOTIDE SEQUENCE [LARGE SCALE GENOMIC DNA]</scope>
    <source>
        <strain evidence="2">SYSU2018</strain>
    </source>
</reference>
<name>A0ABD2PC88_9CUCU</name>
<evidence type="ECO:0000313" key="3">
    <source>
        <dbReference type="Proteomes" id="UP001516400"/>
    </source>
</evidence>
<evidence type="ECO:0000256" key="1">
    <source>
        <dbReference type="SAM" id="MobiDB-lite"/>
    </source>
</evidence>
<dbReference type="Proteomes" id="UP001516400">
    <property type="component" value="Unassembled WGS sequence"/>
</dbReference>
<keyword evidence="3" id="KW-1185">Reference proteome</keyword>
<dbReference type="EMBL" id="JABFTP020000185">
    <property type="protein sequence ID" value="KAL3288583.1"/>
    <property type="molecule type" value="Genomic_DNA"/>
</dbReference>
<protein>
    <submittedName>
        <fullName evidence="2">Uncharacterized protein</fullName>
    </submittedName>
</protein>
<organism evidence="2 3">
    <name type="scientific">Cryptolaemus montrouzieri</name>
    <dbReference type="NCBI Taxonomy" id="559131"/>
    <lineage>
        <taxon>Eukaryota</taxon>
        <taxon>Metazoa</taxon>
        <taxon>Ecdysozoa</taxon>
        <taxon>Arthropoda</taxon>
        <taxon>Hexapoda</taxon>
        <taxon>Insecta</taxon>
        <taxon>Pterygota</taxon>
        <taxon>Neoptera</taxon>
        <taxon>Endopterygota</taxon>
        <taxon>Coleoptera</taxon>
        <taxon>Polyphaga</taxon>
        <taxon>Cucujiformia</taxon>
        <taxon>Coccinelloidea</taxon>
        <taxon>Coccinellidae</taxon>
        <taxon>Scymninae</taxon>
        <taxon>Scymnini</taxon>
        <taxon>Cryptolaemus</taxon>
    </lineage>
</organism>
<evidence type="ECO:0000313" key="2">
    <source>
        <dbReference type="EMBL" id="KAL3288583.1"/>
    </source>
</evidence>
<sequence length="120" mass="14038">MKTFITNFKNILRDWKTDPDSRDPDYLEASLETLQRICNRFDDLQDQLEEINPTEETKRTEHKESYNKNVGKKRRLLREATKVPPHLSAPITRMQPPLPATLPQISPSKFDGLSENWDSN</sequence>
<accession>A0ABD2PC88</accession>
<comment type="caution">
    <text evidence="2">The sequence shown here is derived from an EMBL/GenBank/DDBJ whole genome shotgun (WGS) entry which is preliminary data.</text>
</comment>
<feature type="region of interest" description="Disordered" evidence="1">
    <location>
        <begin position="50"/>
        <end position="120"/>
    </location>
</feature>